<feature type="repeat" description="ANK" evidence="3">
    <location>
        <begin position="405"/>
        <end position="431"/>
    </location>
</feature>
<comment type="caution">
    <text evidence="6">The sequence shown here is derived from an EMBL/GenBank/DDBJ whole genome shotgun (WGS) entry which is preliminary data.</text>
</comment>
<dbReference type="PROSITE" id="PS00028">
    <property type="entry name" value="ZINC_FINGER_C2H2_1"/>
    <property type="match status" value="1"/>
</dbReference>
<dbReference type="InterPro" id="IPR002110">
    <property type="entry name" value="Ankyrin_rpt"/>
</dbReference>
<keyword evidence="2 3" id="KW-0040">ANK repeat</keyword>
<dbReference type="SMART" id="SM00248">
    <property type="entry name" value="ANK"/>
    <property type="match status" value="9"/>
</dbReference>
<dbReference type="PANTHER" id="PTHR24198">
    <property type="entry name" value="ANKYRIN REPEAT AND PROTEIN KINASE DOMAIN-CONTAINING PROTEIN"/>
    <property type="match status" value="1"/>
</dbReference>
<feature type="region of interest" description="Disordered" evidence="4">
    <location>
        <begin position="111"/>
        <end position="144"/>
    </location>
</feature>
<evidence type="ECO:0000256" key="3">
    <source>
        <dbReference type="PROSITE-ProRule" id="PRU00023"/>
    </source>
</evidence>
<name>A0AAN6RY68_9PEZI</name>
<evidence type="ECO:0000256" key="2">
    <source>
        <dbReference type="ARBA" id="ARBA00023043"/>
    </source>
</evidence>
<keyword evidence="7" id="KW-1185">Reference proteome</keyword>
<dbReference type="InterPro" id="IPR036770">
    <property type="entry name" value="Ankyrin_rpt-contain_sf"/>
</dbReference>
<evidence type="ECO:0000313" key="6">
    <source>
        <dbReference type="EMBL" id="KAK3933560.1"/>
    </source>
</evidence>
<proteinExistence type="predicted"/>
<evidence type="ECO:0000313" key="7">
    <source>
        <dbReference type="Proteomes" id="UP001303473"/>
    </source>
</evidence>
<dbReference type="Pfam" id="PF12796">
    <property type="entry name" value="Ank_2"/>
    <property type="match status" value="4"/>
</dbReference>
<feature type="repeat" description="ANK" evidence="3">
    <location>
        <begin position="523"/>
        <end position="555"/>
    </location>
</feature>
<dbReference type="SUPFAM" id="SSF48403">
    <property type="entry name" value="Ankyrin repeat"/>
    <property type="match status" value="2"/>
</dbReference>
<dbReference type="PROSITE" id="PS50297">
    <property type="entry name" value="ANK_REP_REGION"/>
    <property type="match status" value="7"/>
</dbReference>
<organism evidence="6 7">
    <name type="scientific">Diplogelasinospora grovesii</name>
    <dbReference type="NCBI Taxonomy" id="303347"/>
    <lineage>
        <taxon>Eukaryota</taxon>
        <taxon>Fungi</taxon>
        <taxon>Dikarya</taxon>
        <taxon>Ascomycota</taxon>
        <taxon>Pezizomycotina</taxon>
        <taxon>Sordariomycetes</taxon>
        <taxon>Sordariomycetidae</taxon>
        <taxon>Sordariales</taxon>
        <taxon>Diplogelasinosporaceae</taxon>
        <taxon>Diplogelasinospora</taxon>
    </lineage>
</organism>
<evidence type="ECO:0000256" key="4">
    <source>
        <dbReference type="SAM" id="MobiDB-lite"/>
    </source>
</evidence>
<keyword evidence="1" id="KW-0677">Repeat</keyword>
<accession>A0AAN6RY68</accession>
<protein>
    <submittedName>
        <fullName evidence="6">Ankyrin repeat-containing domain protein</fullName>
    </submittedName>
</protein>
<feature type="repeat" description="ANK" evidence="3">
    <location>
        <begin position="589"/>
        <end position="621"/>
    </location>
</feature>
<reference evidence="7" key="1">
    <citation type="journal article" date="2023" name="Mol. Phylogenet. Evol.">
        <title>Genome-scale phylogeny and comparative genomics of the fungal order Sordariales.</title>
        <authorList>
            <person name="Hensen N."/>
            <person name="Bonometti L."/>
            <person name="Westerberg I."/>
            <person name="Brannstrom I.O."/>
            <person name="Guillou S."/>
            <person name="Cros-Aarteil S."/>
            <person name="Calhoun S."/>
            <person name="Haridas S."/>
            <person name="Kuo A."/>
            <person name="Mondo S."/>
            <person name="Pangilinan J."/>
            <person name="Riley R."/>
            <person name="LaButti K."/>
            <person name="Andreopoulos B."/>
            <person name="Lipzen A."/>
            <person name="Chen C."/>
            <person name="Yan M."/>
            <person name="Daum C."/>
            <person name="Ng V."/>
            <person name="Clum A."/>
            <person name="Steindorff A."/>
            <person name="Ohm R.A."/>
            <person name="Martin F."/>
            <person name="Silar P."/>
            <person name="Natvig D.O."/>
            <person name="Lalanne C."/>
            <person name="Gautier V."/>
            <person name="Ament-Velasquez S.L."/>
            <person name="Kruys A."/>
            <person name="Hutchinson M.I."/>
            <person name="Powell A.J."/>
            <person name="Barry K."/>
            <person name="Miller A.N."/>
            <person name="Grigoriev I.V."/>
            <person name="Debuchy R."/>
            <person name="Gladieux P."/>
            <person name="Hiltunen Thoren M."/>
            <person name="Johannesson H."/>
        </authorList>
    </citation>
    <scope>NUCLEOTIDE SEQUENCE [LARGE SCALE GENOMIC DNA]</scope>
    <source>
        <strain evidence="7">CBS 340.73</strain>
    </source>
</reference>
<feature type="repeat" description="ANK" evidence="3">
    <location>
        <begin position="556"/>
        <end position="588"/>
    </location>
</feature>
<dbReference type="AlphaFoldDB" id="A0AAN6RY68"/>
<dbReference type="PANTHER" id="PTHR24198:SF165">
    <property type="entry name" value="ANKYRIN REPEAT-CONTAINING PROTEIN-RELATED"/>
    <property type="match status" value="1"/>
</dbReference>
<feature type="region of interest" description="Disordered" evidence="4">
    <location>
        <begin position="443"/>
        <end position="474"/>
    </location>
</feature>
<sequence length="798" mass="86843">MEVHRKRWSCEMCDEICHSLRKMEAHLRERHSERVQPGQVVALAQRLGRPLEKVGAASCPLCDYKAVIERRTGSINASDQPPELTPKAFGKHVARHLEQLALFVLPWQDLDGGGGGDDGMADSDDTSESSPDEESDVGEEEMQRQAADVDILEILAAEAALEPAVANVFPDLAMRWQPPHDFTPPEEDFDTDDPDLFPLRQVPLYGGDLFTPGWARGPGAWHEGYCARCPTGHWFHMTYLHGVPSTGVPLPRPLTIIENLGEGQPWKGYCEACKSWQMLKKTNRGWSCYHHWLEDHSGIVRSRTEAPPQATHSGEENPVLLDIQREIEQESVFTVAILLERAEEVSGMLHELQMTGDTATLWETLNAPSAASGKRPLMIAASNGSEAVVRVLLDYGADPNMKTEKGETALDFAANAGFFRLAQILLQRGADESEARVFQSILENDTHNHQKSPGTSRQLNSSETKKTPGDLGIIPTKLPPLSRLSYEGNEKAILQLFDQDAGATGSFPGATGYEIEEGTDGELGLTPFLLAFLQGHHNVMILLRERGANIDATTKKGWTALMLAAKSNDGGSVRTLLALGANVNHLSPDRWTALAEAASRGHNRIVQLLLEAGADTESRSRHVWTPLMHAAYRGDIECVNLLLSEGGAAAATASGSARDKTPMLLACAQGSLEVVKRLVEAGCDIEPDWAKPAYNRSQVDDNEDQAETTKFVVERAYQVGWTPLMLACQSGSKAIVKLLLGKGASMAPRSPMFKTALEIAGENGRTDIVKLLKQRTGHATAEAPLIAGGDLNGSVVSV</sequence>
<gene>
    <name evidence="6" type="ORF">QBC46DRAFT_433052</name>
</gene>
<feature type="repeat" description="ANK" evidence="3">
    <location>
        <begin position="719"/>
        <end position="751"/>
    </location>
</feature>
<feature type="compositionally biased region" description="Acidic residues" evidence="4">
    <location>
        <begin position="119"/>
        <end position="140"/>
    </location>
</feature>
<evidence type="ECO:0000256" key="1">
    <source>
        <dbReference type="ARBA" id="ARBA00022737"/>
    </source>
</evidence>
<dbReference type="Gene3D" id="1.25.40.20">
    <property type="entry name" value="Ankyrin repeat-containing domain"/>
    <property type="match status" value="3"/>
</dbReference>
<dbReference type="InterPro" id="IPR013087">
    <property type="entry name" value="Znf_C2H2_type"/>
</dbReference>
<feature type="domain" description="C2H2-type" evidence="5">
    <location>
        <begin position="10"/>
        <end position="31"/>
    </location>
</feature>
<feature type="compositionally biased region" description="Polar residues" evidence="4">
    <location>
        <begin position="451"/>
        <end position="462"/>
    </location>
</feature>
<dbReference type="PROSITE" id="PS50088">
    <property type="entry name" value="ANK_REPEAT"/>
    <property type="match status" value="7"/>
</dbReference>
<feature type="repeat" description="ANK" evidence="3">
    <location>
        <begin position="658"/>
        <end position="686"/>
    </location>
</feature>
<dbReference type="EMBL" id="MU854136">
    <property type="protein sequence ID" value="KAK3933560.1"/>
    <property type="molecule type" value="Genomic_DNA"/>
</dbReference>
<feature type="repeat" description="ANK" evidence="3">
    <location>
        <begin position="372"/>
        <end position="404"/>
    </location>
</feature>
<evidence type="ECO:0000259" key="5">
    <source>
        <dbReference type="PROSITE" id="PS00028"/>
    </source>
</evidence>
<dbReference type="Proteomes" id="UP001303473">
    <property type="component" value="Unassembled WGS sequence"/>
</dbReference>